<evidence type="ECO:0000259" key="2">
    <source>
        <dbReference type="Pfam" id="PF02036"/>
    </source>
</evidence>
<dbReference type="InterPro" id="IPR003033">
    <property type="entry name" value="SCP2_sterol-bd_dom"/>
</dbReference>
<dbReference type="SUPFAM" id="SSF55718">
    <property type="entry name" value="SCP-like"/>
    <property type="match status" value="1"/>
</dbReference>
<dbReference type="Proteomes" id="UP000649617">
    <property type="component" value="Unassembled WGS sequence"/>
</dbReference>
<keyword evidence="4" id="KW-1185">Reference proteome</keyword>
<dbReference type="GO" id="GO:0008146">
    <property type="term" value="F:sulfotransferase activity"/>
    <property type="evidence" value="ECO:0007669"/>
    <property type="project" value="InterPro"/>
</dbReference>
<evidence type="ECO:0000313" key="3">
    <source>
        <dbReference type="EMBL" id="CAE7764628.1"/>
    </source>
</evidence>
<dbReference type="EMBL" id="CAJNIZ010047245">
    <property type="protein sequence ID" value="CAE7764628.1"/>
    <property type="molecule type" value="Genomic_DNA"/>
</dbReference>
<proteinExistence type="predicted"/>
<dbReference type="AlphaFoldDB" id="A0A812Y321"/>
<dbReference type="SUPFAM" id="SSF52540">
    <property type="entry name" value="P-loop containing nucleoside triphosphate hydrolases"/>
    <property type="match status" value="1"/>
</dbReference>
<dbReference type="GO" id="GO:0005829">
    <property type="term" value="C:cytosol"/>
    <property type="evidence" value="ECO:0007669"/>
    <property type="project" value="TreeGrafter"/>
</dbReference>
<dbReference type="OrthoDB" id="205623at2759"/>
<gene>
    <name evidence="3" type="primary">SCP2</name>
    <name evidence="3" type="ORF">SPIL2461_LOCUS22391</name>
</gene>
<evidence type="ECO:0000313" key="4">
    <source>
        <dbReference type="Proteomes" id="UP000649617"/>
    </source>
</evidence>
<dbReference type="PANTHER" id="PTHR10094:SF25">
    <property type="entry name" value="SCP2 STEROL-BINDING DOMAIN-CONTAINING PROTEIN 1"/>
    <property type="match status" value="1"/>
</dbReference>
<feature type="non-terminal residue" evidence="3">
    <location>
        <position position="330"/>
    </location>
</feature>
<protein>
    <submittedName>
        <fullName evidence="3">SCP2 protein</fullName>
    </submittedName>
</protein>
<reference evidence="3" key="1">
    <citation type="submission" date="2021-02" db="EMBL/GenBank/DDBJ databases">
        <authorList>
            <person name="Dougan E. K."/>
            <person name="Rhodes N."/>
            <person name="Thang M."/>
            <person name="Chan C."/>
        </authorList>
    </citation>
    <scope>NUCLEOTIDE SEQUENCE</scope>
</reference>
<dbReference type="PANTHER" id="PTHR10094">
    <property type="entry name" value="STEROL CARRIER PROTEIN 2 SCP-2 FAMILY PROTEIN"/>
    <property type="match status" value="1"/>
</dbReference>
<dbReference type="InterPro" id="IPR027417">
    <property type="entry name" value="P-loop_NTPase"/>
</dbReference>
<dbReference type="InterPro" id="IPR000863">
    <property type="entry name" value="Sulfotransferase_dom"/>
</dbReference>
<sequence>MAQPPGLLCQPLIDETRRAIQEKGVSLVRQAGFVYQFDLRDGGPQGSFTLDLKHGAGALRQGVDPNPDVTFSILDADLASLGKGTLSISNALRHGRLDIKGDQLASQVLSEVLERIRREYAPDYEPPTVNSDESARRWRMGAICCCLLLVLLCIIIVNPAEVRRSSGGPRELEMVAHMAEGSLQKLSNGVVKKFQRFTYKAFGELLPFQESMGLEARASDVLVAGSMGAGTTWLSHILHGLRTDGSLDFDDLNQVFQRRKVVAWYDALGSKRGPEMLAGQQELEPRIFKSHHVHSSAPKRMRYVVLMRDPFQVLLAQHRLFCNGTWARLA</sequence>
<dbReference type="InterPro" id="IPR036527">
    <property type="entry name" value="SCP2_sterol-bd_dom_sf"/>
</dbReference>
<feature type="domain" description="Sulfotransferase" evidence="1">
    <location>
        <begin position="219"/>
        <end position="314"/>
    </location>
</feature>
<name>A0A812Y321_SYMPI</name>
<evidence type="ECO:0000259" key="1">
    <source>
        <dbReference type="Pfam" id="PF00685"/>
    </source>
</evidence>
<comment type="caution">
    <text evidence="3">The sequence shown here is derived from an EMBL/GenBank/DDBJ whole genome shotgun (WGS) entry which is preliminary data.</text>
</comment>
<feature type="domain" description="SCP2" evidence="2">
    <location>
        <begin position="28"/>
        <end position="113"/>
    </location>
</feature>
<dbReference type="Gene3D" id="3.30.1050.10">
    <property type="entry name" value="SCP2 sterol-binding domain"/>
    <property type="match status" value="1"/>
</dbReference>
<dbReference type="Pfam" id="PF00685">
    <property type="entry name" value="Sulfotransfer_1"/>
    <property type="match status" value="1"/>
</dbReference>
<organism evidence="3 4">
    <name type="scientific">Symbiodinium pilosum</name>
    <name type="common">Dinoflagellate</name>
    <dbReference type="NCBI Taxonomy" id="2952"/>
    <lineage>
        <taxon>Eukaryota</taxon>
        <taxon>Sar</taxon>
        <taxon>Alveolata</taxon>
        <taxon>Dinophyceae</taxon>
        <taxon>Suessiales</taxon>
        <taxon>Symbiodiniaceae</taxon>
        <taxon>Symbiodinium</taxon>
    </lineage>
</organism>
<dbReference type="Pfam" id="PF02036">
    <property type="entry name" value="SCP2"/>
    <property type="match status" value="1"/>
</dbReference>
<dbReference type="Gene3D" id="3.40.50.300">
    <property type="entry name" value="P-loop containing nucleotide triphosphate hydrolases"/>
    <property type="match status" value="1"/>
</dbReference>
<accession>A0A812Y321</accession>